<dbReference type="InterPro" id="IPR005215">
    <property type="entry name" value="Trig_fac"/>
</dbReference>
<dbReference type="RefSeq" id="WP_092451874.1">
    <property type="nucleotide sequence ID" value="NZ_FOJI01000004.1"/>
</dbReference>
<dbReference type="InterPro" id="IPR027304">
    <property type="entry name" value="Trigger_fact/SurA_dom_sf"/>
</dbReference>
<evidence type="ECO:0000256" key="8">
    <source>
        <dbReference type="SAM" id="SignalP"/>
    </source>
</evidence>
<feature type="domain" description="PPIase FKBP-type" evidence="9">
    <location>
        <begin position="101"/>
        <end position="172"/>
    </location>
</feature>
<dbReference type="InterPro" id="IPR001179">
    <property type="entry name" value="PPIase_FKBP_dom"/>
</dbReference>
<comment type="catalytic activity">
    <reaction evidence="1 7">
        <text>[protein]-peptidylproline (omega=180) = [protein]-peptidylproline (omega=0)</text>
        <dbReference type="Rhea" id="RHEA:16237"/>
        <dbReference type="Rhea" id="RHEA-COMP:10747"/>
        <dbReference type="Rhea" id="RHEA-COMP:10748"/>
        <dbReference type="ChEBI" id="CHEBI:83833"/>
        <dbReference type="ChEBI" id="CHEBI:83834"/>
        <dbReference type="EC" id="5.2.1.8"/>
    </reaction>
</comment>
<dbReference type="InterPro" id="IPR037041">
    <property type="entry name" value="Trigger_fac_C_sf"/>
</dbReference>
<proteinExistence type="predicted"/>
<dbReference type="NCBIfam" id="TIGR00115">
    <property type="entry name" value="tig"/>
    <property type="match status" value="1"/>
</dbReference>
<accession>A0A1I0P2A0</accession>
<dbReference type="InterPro" id="IPR008880">
    <property type="entry name" value="Trigger_fac_C"/>
</dbReference>
<dbReference type="OrthoDB" id="9767721at2"/>
<comment type="subcellular location">
    <subcellularLocation>
        <location evidence="2">Cytoplasm</location>
    </subcellularLocation>
</comment>
<evidence type="ECO:0000256" key="1">
    <source>
        <dbReference type="ARBA" id="ARBA00000971"/>
    </source>
</evidence>
<dbReference type="GO" id="GO:0005737">
    <property type="term" value="C:cytoplasm"/>
    <property type="evidence" value="ECO:0007669"/>
    <property type="project" value="UniProtKB-SubCell"/>
</dbReference>
<keyword evidence="5 7" id="KW-0413">Isomerase</keyword>
<keyword evidence="3" id="KW-0132">Cell division</keyword>
<keyword evidence="4 7" id="KW-0697">Rotamase</keyword>
<dbReference type="Proteomes" id="UP000199701">
    <property type="component" value="Unassembled WGS sequence"/>
</dbReference>
<organism evidence="10 11">
    <name type="scientific">[Clostridium] fimetarium</name>
    <dbReference type="NCBI Taxonomy" id="99656"/>
    <lineage>
        <taxon>Bacteria</taxon>
        <taxon>Bacillati</taxon>
        <taxon>Bacillota</taxon>
        <taxon>Clostridia</taxon>
        <taxon>Lachnospirales</taxon>
        <taxon>Lachnospiraceae</taxon>
    </lineage>
</organism>
<reference evidence="10 11" key="1">
    <citation type="submission" date="2016-10" db="EMBL/GenBank/DDBJ databases">
        <authorList>
            <person name="de Groot N.N."/>
        </authorList>
    </citation>
    <scope>NUCLEOTIDE SEQUENCE [LARGE SCALE GENOMIC DNA]</scope>
    <source>
        <strain evidence="10 11">DSM 9179</strain>
    </source>
</reference>
<dbReference type="GO" id="GO:0015031">
    <property type="term" value="P:protein transport"/>
    <property type="evidence" value="ECO:0007669"/>
    <property type="project" value="InterPro"/>
</dbReference>
<sequence length="380" mass="41434">MKKKLLSVFLVITMVLSVTACGKTTTENPTTAAVLTYQEQLAADQQNYAQYVTLGQYTGIEVKVDRSTLEVTDQAVQEYINGILTENATTTTVTTGTTKSGDAVVLDYSGLLDGTAFSGGTATDATYTIGSAKFITELDQGLIGLEVGKQYDLPITFPADYSSTDLAGKSVIFRVTVTAINESTPAQYTDAFVQSVAANYKSTATTTADFTVFAKQSLVEQAKTTFDNTKYSSIWTTIAANCTVSGYPDAEVQTLMDTIENNVKSEFASKGSSYGITDYATYLKSVYNYATEQDFLDYAKDYSQNYLKEKMILTMIAQKENITVTDDQIAEMGAQLATYYGYDSFQQIIETYGASINLEVGYSVLSDSIIKFLLEKSVEK</sequence>
<evidence type="ECO:0000313" key="11">
    <source>
        <dbReference type="Proteomes" id="UP000199701"/>
    </source>
</evidence>
<dbReference type="EMBL" id="FOJI01000004">
    <property type="protein sequence ID" value="SEW08364.1"/>
    <property type="molecule type" value="Genomic_DNA"/>
</dbReference>
<evidence type="ECO:0000256" key="4">
    <source>
        <dbReference type="ARBA" id="ARBA00023110"/>
    </source>
</evidence>
<dbReference type="Pfam" id="PF00254">
    <property type="entry name" value="FKBP_C"/>
    <property type="match status" value="1"/>
</dbReference>
<evidence type="ECO:0000256" key="2">
    <source>
        <dbReference type="ARBA" id="ARBA00004496"/>
    </source>
</evidence>
<evidence type="ECO:0000256" key="7">
    <source>
        <dbReference type="PROSITE-ProRule" id="PRU00277"/>
    </source>
</evidence>
<evidence type="ECO:0000313" key="10">
    <source>
        <dbReference type="EMBL" id="SEW08364.1"/>
    </source>
</evidence>
<dbReference type="InterPro" id="IPR046357">
    <property type="entry name" value="PPIase_dom_sf"/>
</dbReference>
<dbReference type="GO" id="GO:0003755">
    <property type="term" value="F:peptidyl-prolyl cis-trans isomerase activity"/>
    <property type="evidence" value="ECO:0007669"/>
    <property type="project" value="UniProtKB-KW"/>
</dbReference>
<dbReference type="SUPFAM" id="SSF54534">
    <property type="entry name" value="FKBP-like"/>
    <property type="match status" value="1"/>
</dbReference>
<dbReference type="EC" id="5.2.1.8" evidence="7"/>
<keyword evidence="8" id="KW-0732">Signal</keyword>
<dbReference type="GO" id="GO:0006457">
    <property type="term" value="P:protein folding"/>
    <property type="evidence" value="ECO:0007669"/>
    <property type="project" value="InterPro"/>
</dbReference>
<dbReference type="GO" id="GO:0051301">
    <property type="term" value="P:cell division"/>
    <property type="evidence" value="ECO:0007669"/>
    <property type="project" value="UniProtKB-KW"/>
</dbReference>
<evidence type="ECO:0000256" key="3">
    <source>
        <dbReference type="ARBA" id="ARBA00022618"/>
    </source>
</evidence>
<evidence type="ECO:0000259" key="9">
    <source>
        <dbReference type="PROSITE" id="PS50059"/>
    </source>
</evidence>
<feature type="chain" id="PRO_5038335920" description="peptidylprolyl isomerase" evidence="8">
    <location>
        <begin position="21"/>
        <end position="380"/>
    </location>
</feature>
<dbReference type="PROSITE" id="PS51257">
    <property type="entry name" value="PROKAR_LIPOPROTEIN"/>
    <property type="match status" value="1"/>
</dbReference>
<feature type="signal peptide" evidence="8">
    <location>
        <begin position="1"/>
        <end position="20"/>
    </location>
</feature>
<keyword evidence="6" id="KW-0131">Cell cycle</keyword>
<dbReference type="PROSITE" id="PS50059">
    <property type="entry name" value="FKBP_PPIASE"/>
    <property type="match status" value="1"/>
</dbReference>
<dbReference type="AlphaFoldDB" id="A0A1I0P2A0"/>
<gene>
    <name evidence="10" type="ORF">SAMN05421659_104104</name>
</gene>
<name>A0A1I0P2A0_9FIRM</name>
<dbReference type="Gene3D" id="1.10.3120.10">
    <property type="entry name" value="Trigger factor, C-terminal domain"/>
    <property type="match status" value="1"/>
</dbReference>
<dbReference type="Pfam" id="PF05698">
    <property type="entry name" value="Trigger_C"/>
    <property type="match status" value="1"/>
</dbReference>
<protein>
    <recommendedName>
        <fullName evidence="7">peptidylprolyl isomerase</fullName>
        <ecNumber evidence="7">5.2.1.8</ecNumber>
    </recommendedName>
</protein>
<evidence type="ECO:0000256" key="5">
    <source>
        <dbReference type="ARBA" id="ARBA00023235"/>
    </source>
</evidence>
<dbReference type="Gene3D" id="3.10.50.40">
    <property type="match status" value="1"/>
</dbReference>
<dbReference type="SUPFAM" id="SSF109998">
    <property type="entry name" value="Triger factor/SurA peptide-binding domain-like"/>
    <property type="match status" value="1"/>
</dbReference>
<keyword evidence="11" id="KW-1185">Reference proteome</keyword>
<evidence type="ECO:0000256" key="6">
    <source>
        <dbReference type="ARBA" id="ARBA00023306"/>
    </source>
</evidence>
<dbReference type="STRING" id="99656.SAMN05421659_104104"/>